<dbReference type="InterPro" id="IPR032710">
    <property type="entry name" value="NTF2-like_dom_sf"/>
</dbReference>
<organism evidence="2 3">
    <name type="scientific">Pedobacter planticolens</name>
    <dbReference type="NCBI Taxonomy" id="2679964"/>
    <lineage>
        <taxon>Bacteria</taxon>
        <taxon>Pseudomonadati</taxon>
        <taxon>Bacteroidota</taxon>
        <taxon>Sphingobacteriia</taxon>
        <taxon>Sphingobacteriales</taxon>
        <taxon>Sphingobacteriaceae</taxon>
        <taxon>Pedobacter</taxon>
    </lineage>
</organism>
<accession>A0A923IWJ5</accession>
<dbReference type="Pfam" id="PF12893">
    <property type="entry name" value="Lumazine_bd_2"/>
    <property type="match status" value="1"/>
</dbReference>
<feature type="chain" id="PRO_5036673705" description="Lumazine-binding" evidence="1">
    <location>
        <begin position="23"/>
        <end position="160"/>
    </location>
</feature>
<keyword evidence="1" id="KW-0732">Signal</keyword>
<sequence>MELKKAIATLILGITVVTQALATTKPTETYQTVISHYMDSYKASDYKKLRAILAEDAVFKSNRDVRVVKQSGEAIIGFLKKKGLSEEQDCNLSYEIISKTNAIVIAKVSVKYELFNGDQDNFLVIENQGKDEWKITQVYKMYLENNINEKSDKKILAANK</sequence>
<comment type="caution">
    <text evidence="2">The sequence shown here is derived from an EMBL/GenBank/DDBJ whole genome shotgun (WGS) entry which is preliminary data.</text>
</comment>
<feature type="signal peptide" evidence="1">
    <location>
        <begin position="1"/>
        <end position="22"/>
    </location>
</feature>
<keyword evidence="3" id="KW-1185">Reference proteome</keyword>
<evidence type="ECO:0000313" key="3">
    <source>
        <dbReference type="Proteomes" id="UP000601055"/>
    </source>
</evidence>
<evidence type="ECO:0000256" key="1">
    <source>
        <dbReference type="SAM" id="SignalP"/>
    </source>
</evidence>
<dbReference type="Proteomes" id="UP000601055">
    <property type="component" value="Unassembled WGS sequence"/>
</dbReference>
<dbReference type="RefSeq" id="WP_182922916.1">
    <property type="nucleotide sequence ID" value="NZ_WNXD01000002.1"/>
</dbReference>
<proteinExistence type="predicted"/>
<evidence type="ECO:0008006" key="4">
    <source>
        <dbReference type="Google" id="ProtNLM"/>
    </source>
</evidence>
<protein>
    <recommendedName>
        <fullName evidence="4">Lumazine-binding</fullName>
    </recommendedName>
</protein>
<evidence type="ECO:0000313" key="2">
    <source>
        <dbReference type="EMBL" id="MBB2146249.1"/>
    </source>
</evidence>
<gene>
    <name evidence="2" type="ORF">GM921_12180</name>
</gene>
<dbReference type="AlphaFoldDB" id="A0A923IWJ5"/>
<name>A0A923IWJ5_9SPHI</name>
<dbReference type="InterPro" id="IPR039437">
    <property type="entry name" value="FrzH/put_lumazine-bd"/>
</dbReference>
<dbReference type="Gene3D" id="3.10.450.50">
    <property type="match status" value="1"/>
</dbReference>
<dbReference type="EMBL" id="WNXD01000002">
    <property type="protein sequence ID" value="MBB2146249.1"/>
    <property type="molecule type" value="Genomic_DNA"/>
</dbReference>
<reference evidence="2" key="1">
    <citation type="submission" date="2019-11" db="EMBL/GenBank/DDBJ databases">
        <title>Description of Pedobacter sp. LMG 31464T.</title>
        <authorList>
            <person name="Carlier A."/>
            <person name="Qi S."/>
            <person name="Vandamme P."/>
        </authorList>
    </citation>
    <scope>NUCLEOTIDE SEQUENCE</scope>
    <source>
        <strain evidence="2">LMG 31464</strain>
    </source>
</reference>
<dbReference type="SUPFAM" id="SSF54427">
    <property type="entry name" value="NTF2-like"/>
    <property type="match status" value="1"/>
</dbReference>